<keyword evidence="2" id="KW-1185">Reference proteome</keyword>
<feature type="compositionally biased region" description="Low complexity" evidence="1">
    <location>
        <begin position="256"/>
        <end position="270"/>
    </location>
</feature>
<feature type="region of interest" description="Disordered" evidence="1">
    <location>
        <begin position="998"/>
        <end position="1076"/>
    </location>
</feature>
<dbReference type="Proteomes" id="UP000504606">
    <property type="component" value="Unplaced"/>
</dbReference>
<feature type="region of interest" description="Disordered" evidence="1">
    <location>
        <begin position="501"/>
        <end position="531"/>
    </location>
</feature>
<feature type="region of interest" description="Disordered" evidence="1">
    <location>
        <begin position="1285"/>
        <end position="1319"/>
    </location>
</feature>
<feature type="region of interest" description="Disordered" evidence="1">
    <location>
        <begin position="802"/>
        <end position="840"/>
    </location>
</feature>
<evidence type="ECO:0000313" key="2">
    <source>
        <dbReference type="Proteomes" id="UP000504606"/>
    </source>
</evidence>
<name>A0A9C6U6I0_FRAOC</name>
<feature type="compositionally biased region" description="Pro residues" evidence="1">
    <location>
        <begin position="949"/>
        <end position="973"/>
    </location>
</feature>
<feature type="region of interest" description="Disordered" evidence="1">
    <location>
        <begin position="1093"/>
        <end position="1131"/>
    </location>
</feature>
<feature type="region of interest" description="Disordered" evidence="1">
    <location>
        <begin position="451"/>
        <end position="488"/>
    </location>
</feature>
<feature type="compositionally biased region" description="Basic residues" evidence="1">
    <location>
        <begin position="271"/>
        <end position="285"/>
    </location>
</feature>
<dbReference type="RefSeq" id="XP_052122308.1">
    <property type="nucleotide sequence ID" value="XM_052266348.1"/>
</dbReference>
<feature type="region of interest" description="Disordered" evidence="1">
    <location>
        <begin position="366"/>
        <end position="426"/>
    </location>
</feature>
<evidence type="ECO:0000256" key="1">
    <source>
        <dbReference type="SAM" id="MobiDB-lite"/>
    </source>
</evidence>
<feature type="compositionally biased region" description="Low complexity" evidence="1">
    <location>
        <begin position="222"/>
        <end position="243"/>
    </location>
</feature>
<dbReference type="GeneID" id="113216827"/>
<feature type="compositionally biased region" description="Low complexity" evidence="1">
    <location>
        <begin position="512"/>
        <end position="531"/>
    </location>
</feature>
<protein>
    <submittedName>
        <fullName evidence="3">Uncharacterized protein LOC113216827 isoform X1</fullName>
    </submittedName>
</protein>
<feature type="compositionally biased region" description="Basic and acidic residues" evidence="1">
    <location>
        <begin position="477"/>
        <end position="486"/>
    </location>
</feature>
<feature type="compositionally biased region" description="Basic and acidic residues" evidence="1">
    <location>
        <begin position="1100"/>
        <end position="1111"/>
    </location>
</feature>
<feature type="region of interest" description="Disordered" evidence="1">
    <location>
        <begin position="1184"/>
        <end position="1257"/>
    </location>
</feature>
<dbReference type="KEGG" id="foc:113216827"/>
<feature type="compositionally biased region" description="Pro residues" evidence="1">
    <location>
        <begin position="84"/>
        <end position="101"/>
    </location>
</feature>
<feature type="compositionally biased region" description="Basic residues" evidence="1">
    <location>
        <begin position="58"/>
        <end position="70"/>
    </location>
</feature>
<organism evidence="2 3">
    <name type="scientific">Frankliniella occidentalis</name>
    <name type="common">Western flower thrips</name>
    <name type="synonym">Euthrips occidentalis</name>
    <dbReference type="NCBI Taxonomy" id="133901"/>
    <lineage>
        <taxon>Eukaryota</taxon>
        <taxon>Metazoa</taxon>
        <taxon>Ecdysozoa</taxon>
        <taxon>Arthropoda</taxon>
        <taxon>Hexapoda</taxon>
        <taxon>Insecta</taxon>
        <taxon>Pterygota</taxon>
        <taxon>Neoptera</taxon>
        <taxon>Paraneoptera</taxon>
        <taxon>Thysanoptera</taxon>
        <taxon>Terebrantia</taxon>
        <taxon>Thripoidea</taxon>
        <taxon>Thripidae</taxon>
        <taxon>Frankliniella</taxon>
    </lineage>
</organism>
<feature type="compositionally biased region" description="Pro residues" evidence="1">
    <location>
        <begin position="1306"/>
        <end position="1319"/>
    </location>
</feature>
<feature type="compositionally biased region" description="Polar residues" evidence="1">
    <location>
        <begin position="1"/>
        <end position="12"/>
    </location>
</feature>
<feature type="region of interest" description="Disordered" evidence="1">
    <location>
        <begin position="220"/>
        <end position="305"/>
    </location>
</feature>
<feature type="region of interest" description="Disordered" evidence="1">
    <location>
        <begin position="562"/>
        <end position="598"/>
    </location>
</feature>
<feature type="compositionally biased region" description="Basic and acidic residues" evidence="1">
    <location>
        <begin position="808"/>
        <end position="827"/>
    </location>
</feature>
<feature type="compositionally biased region" description="Acidic residues" evidence="1">
    <location>
        <begin position="501"/>
        <end position="510"/>
    </location>
</feature>
<accession>A0A9C6U6I0</accession>
<feature type="region of interest" description="Disordered" evidence="1">
    <location>
        <begin position="1"/>
        <end position="111"/>
    </location>
</feature>
<feature type="compositionally biased region" description="Low complexity" evidence="1">
    <location>
        <begin position="586"/>
        <end position="595"/>
    </location>
</feature>
<reference evidence="3" key="1">
    <citation type="submission" date="2025-08" db="UniProtKB">
        <authorList>
            <consortium name="RefSeq"/>
        </authorList>
    </citation>
    <scope>IDENTIFICATION</scope>
    <source>
        <tissue evidence="3">Whole organism</tissue>
    </source>
</reference>
<feature type="compositionally biased region" description="Pro residues" evidence="1">
    <location>
        <begin position="676"/>
        <end position="687"/>
    </location>
</feature>
<sequence>MEPSDESSSTSNDEAEEGNYKQVPPRPRDAPESDMPPSSKPDPAKQCVLKRLFQVKSKTLKKKKKGKPGKAAHSASRGRLAPTLQPPPTPPPTPPPWPASAPGPGAGSSTAPTLKEALEQAVGLQEARRMAAAAAALERRVSDTDDLSLVNVPLRMSVRSLKHVIQDLRYELLIGPVCRAVREVALGQAAAGSAAVQDAVPEYLQRLNGILLAQQAASAHCQPTQHTQPTQPTQPTRPTKPTLPVQPLMHVTPSLQSSSQPSSRPSSPRQRVARTPHRRSASRRRGSPDARSSKRRRRSWPSLKATLRPALDAPLHVDVIGELSIPAARDRLRPEPRSPWSEPIAPAGPAEATFCSAGSAFACCVPESSSKAPPDSYPPAFEGPSTSTSTTSGARFGVRSAFSRPSPAGDSDSDDSQGSGRSRLRTRYDEEIAVALSLGQDADDEAALLATVLEPGPRSPRTRPCSPRDTTPRAHRSLRDSPRRVDAGPQTLQEFLLDSGANDENEEPFSDGDSAAGPVASPAPAAAPVDPVRQAQIDADERLARALSAQWAAEEQRAQQAAAAARRHMRTAAGGVRPSHPCPGRPSWQSSSSPSIGARERLQAQSLRGLLFVAADTVGPDLDEDVVPLENEANEVAERRWLLDDFFEQRSELAVDPLAVPQHPDQTSPTYRWSPGSPPIIRPPEPSPNLHFVSPPPTRPPSPPLLVDTAPNGAGLLLPAALAPTATRPEPMPLVGDLVPLDLSPQRTPESFPGPPPAPDLVCCRYCLSRPTLLEDAVDGTTCRDSTACIAHRFRTQLQLQGAAGGERAFERATHEVGPDPDPETKPEPSSPLPEMSSGPQLAVAAAGDHLALAHPHPQHASAGSALAHAVMWALQEGRLQEGRLQATLQETPGAEGNAAAAGAGGEQWVSHLEGECFGHHQRGRGPGPEPRAVPGDSALGLESQNAEPFPPPRPPSPPPTPPPLPPPPPPFDAGPGELAVTPMFAATYEDGLAGRLAEWSNARSQPTERPSALHHTKKGPRRRLSCRQADGDDLVEGAMAGPRSRCASGGGPAKRRLEGHSPGRGTTKRSRPRASRAMSWFKLWTSSVLRLQGQAPPDVRPDEHAPRQDQVEEIEVEEALPGPLAAQDASSTLVQDDALLEVAEEAREDVGVPAPAATWPAPSPFQPFWSLARMVQADLDENDNAFDFPDREVPPRVRRGPLPATAPSASDPGLGSACCLVKIPSSGSDSDHREPQRHQGPQGPPAPSAPLDVPHLGARPRLHSLLADWQCTSEASFLAGRHSRVWSSDAHGPAGSGADGREGEPPPGARPPPSGTSG</sequence>
<feature type="region of interest" description="Disordered" evidence="1">
    <location>
        <begin position="918"/>
        <end position="986"/>
    </location>
</feature>
<feature type="compositionally biased region" description="Basic residues" evidence="1">
    <location>
        <begin position="1013"/>
        <end position="1026"/>
    </location>
</feature>
<feature type="compositionally biased region" description="Low complexity" evidence="1">
    <location>
        <begin position="403"/>
        <end position="421"/>
    </location>
</feature>
<gene>
    <name evidence="3" type="primary">LOC113216827</name>
</gene>
<feature type="region of interest" description="Disordered" evidence="1">
    <location>
        <begin position="660"/>
        <end position="700"/>
    </location>
</feature>
<evidence type="ECO:0000313" key="3">
    <source>
        <dbReference type="RefSeq" id="XP_052122308.1"/>
    </source>
</evidence>
<feature type="compositionally biased region" description="Low complexity" evidence="1">
    <location>
        <begin position="102"/>
        <end position="111"/>
    </location>
</feature>
<proteinExistence type="predicted"/>